<comment type="similarity">
    <text evidence="2 9">Belongs to the snRNP Sm proteins family.</text>
</comment>
<keyword evidence="4 9" id="KW-0747">Spliceosome</keyword>
<keyword evidence="3 9" id="KW-0507">mRNA processing</keyword>
<dbReference type="InterPro" id="IPR047575">
    <property type="entry name" value="Sm"/>
</dbReference>
<dbReference type="CDD" id="cd01727">
    <property type="entry name" value="LSm8"/>
    <property type="match status" value="1"/>
</dbReference>
<organism evidence="11 12">
    <name type="scientific">Panagrolaimus davidi</name>
    <dbReference type="NCBI Taxonomy" id="227884"/>
    <lineage>
        <taxon>Eukaryota</taxon>
        <taxon>Metazoa</taxon>
        <taxon>Ecdysozoa</taxon>
        <taxon>Nematoda</taxon>
        <taxon>Chromadorea</taxon>
        <taxon>Rhabditida</taxon>
        <taxon>Tylenchina</taxon>
        <taxon>Panagrolaimomorpha</taxon>
        <taxon>Panagrolaimoidea</taxon>
        <taxon>Panagrolaimidae</taxon>
        <taxon>Panagrolaimus</taxon>
    </lineage>
</organism>
<dbReference type="FunFam" id="2.30.30.100:FF:000027">
    <property type="entry name" value="U6 snRNA-associated Sm-like protein LSm8"/>
    <property type="match status" value="1"/>
</dbReference>
<dbReference type="PANTHER" id="PTHR15588:SF9">
    <property type="entry name" value="U6 SNRNA-ASSOCIATED SM-LIKE PROTEIN LSM8"/>
    <property type="match status" value="1"/>
</dbReference>
<evidence type="ECO:0000256" key="6">
    <source>
        <dbReference type="ARBA" id="ARBA00023187"/>
    </source>
</evidence>
<sequence>MAAFLDSYLNKLVQIMTCDGRQIMGFLEGYDQVTNLIITEARERVFSTQHGVKDVPLGMYVIRGDNVAAVGEVDEELDQRIDFAEVYVPPLGPIWEMQ</sequence>
<comment type="subunit">
    <text evidence="9">LSm subunits form a heteromer with a doughnut shape.</text>
</comment>
<dbReference type="Gene3D" id="2.30.30.100">
    <property type="match status" value="1"/>
</dbReference>
<keyword evidence="11" id="KW-1185">Reference proteome</keyword>
<evidence type="ECO:0000256" key="8">
    <source>
        <dbReference type="ARBA" id="ARBA00023274"/>
    </source>
</evidence>
<dbReference type="SMART" id="SM00651">
    <property type="entry name" value="Sm"/>
    <property type="match status" value="1"/>
</dbReference>
<dbReference type="InterPro" id="IPR044642">
    <property type="entry name" value="PTHR15588"/>
</dbReference>
<reference evidence="12" key="1">
    <citation type="submission" date="2022-11" db="UniProtKB">
        <authorList>
            <consortium name="WormBaseParasite"/>
        </authorList>
    </citation>
    <scope>IDENTIFICATION</scope>
</reference>
<accession>A0A914QFF5</accession>
<dbReference type="GO" id="GO:0000398">
    <property type="term" value="P:mRNA splicing, via spliceosome"/>
    <property type="evidence" value="ECO:0007669"/>
    <property type="project" value="UniProtKB-UniRule"/>
</dbReference>
<comment type="subcellular location">
    <subcellularLocation>
        <location evidence="1 9">Nucleus</location>
    </subcellularLocation>
</comment>
<evidence type="ECO:0000259" key="10">
    <source>
        <dbReference type="PROSITE" id="PS52002"/>
    </source>
</evidence>
<keyword evidence="5 9" id="KW-0694">RNA-binding</keyword>
<dbReference type="InterPro" id="IPR001163">
    <property type="entry name" value="Sm_dom_euk/arc"/>
</dbReference>
<dbReference type="InterPro" id="IPR010920">
    <property type="entry name" value="LSM_dom_sf"/>
</dbReference>
<keyword evidence="6 9" id="KW-0508">mRNA splicing</keyword>
<evidence type="ECO:0000256" key="2">
    <source>
        <dbReference type="ARBA" id="ARBA00006850"/>
    </source>
</evidence>
<dbReference type="SUPFAM" id="SSF50182">
    <property type="entry name" value="Sm-like ribonucleoproteins"/>
    <property type="match status" value="1"/>
</dbReference>
<evidence type="ECO:0000313" key="12">
    <source>
        <dbReference type="WBParaSite" id="PDA_v2.g3054.t1"/>
    </source>
</evidence>
<dbReference type="GO" id="GO:0005688">
    <property type="term" value="C:U6 snRNP"/>
    <property type="evidence" value="ECO:0007669"/>
    <property type="project" value="UniProtKB-UniRule"/>
</dbReference>
<name>A0A914QFF5_9BILA</name>
<dbReference type="Pfam" id="PF01423">
    <property type="entry name" value="LSM"/>
    <property type="match status" value="1"/>
</dbReference>
<dbReference type="InterPro" id="IPR034103">
    <property type="entry name" value="Lsm8"/>
</dbReference>
<evidence type="ECO:0000256" key="4">
    <source>
        <dbReference type="ARBA" id="ARBA00022728"/>
    </source>
</evidence>
<gene>
    <name evidence="9" type="primary">LSM8</name>
</gene>
<proteinExistence type="inferred from homology"/>
<dbReference type="Proteomes" id="UP000887578">
    <property type="component" value="Unplaced"/>
</dbReference>
<dbReference type="WBParaSite" id="PDA_v2.g3054.t1">
    <property type="protein sequence ID" value="PDA_v2.g3054.t1"/>
    <property type="gene ID" value="PDA_v2.g3054"/>
</dbReference>
<evidence type="ECO:0000313" key="11">
    <source>
        <dbReference type="Proteomes" id="UP000887578"/>
    </source>
</evidence>
<dbReference type="GO" id="GO:0003729">
    <property type="term" value="F:mRNA binding"/>
    <property type="evidence" value="ECO:0007669"/>
    <property type="project" value="TreeGrafter"/>
</dbReference>
<dbReference type="GO" id="GO:0046540">
    <property type="term" value="C:U4/U6 x U5 tri-snRNP complex"/>
    <property type="evidence" value="ECO:0007669"/>
    <property type="project" value="UniProtKB-UniRule"/>
</dbReference>
<evidence type="ECO:0000256" key="5">
    <source>
        <dbReference type="ARBA" id="ARBA00022884"/>
    </source>
</evidence>
<dbReference type="PANTHER" id="PTHR15588">
    <property type="entry name" value="LSM1"/>
    <property type="match status" value="1"/>
</dbReference>
<dbReference type="PROSITE" id="PS52002">
    <property type="entry name" value="SM"/>
    <property type="match status" value="1"/>
</dbReference>
<dbReference type="GO" id="GO:0071011">
    <property type="term" value="C:precatalytic spliceosome"/>
    <property type="evidence" value="ECO:0007669"/>
    <property type="project" value="TreeGrafter"/>
</dbReference>
<evidence type="ECO:0000256" key="3">
    <source>
        <dbReference type="ARBA" id="ARBA00022664"/>
    </source>
</evidence>
<keyword evidence="8 9" id="KW-0687">Ribonucleoprotein</keyword>
<evidence type="ECO:0000256" key="7">
    <source>
        <dbReference type="ARBA" id="ARBA00023242"/>
    </source>
</evidence>
<protein>
    <recommendedName>
        <fullName evidence="9">U6 snRNA-associated Sm-like protein LSm8</fullName>
    </recommendedName>
</protein>
<dbReference type="GO" id="GO:0005737">
    <property type="term" value="C:cytoplasm"/>
    <property type="evidence" value="ECO:0007669"/>
    <property type="project" value="UniProtKB-ARBA"/>
</dbReference>
<evidence type="ECO:0000256" key="9">
    <source>
        <dbReference type="RuleBase" id="RU365048"/>
    </source>
</evidence>
<dbReference type="AlphaFoldDB" id="A0A914QFF5"/>
<keyword evidence="7 9" id="KW-0539">Nucleus</keyword>
<evidence type="ECO:0000256" key="1">
    <source>
        <dbReference type="ARBA" id="ARBA00004123"/>
    </source>
</evidence>
<feature type="domain" description="Sm" evidence="10">
    <location>
        <begin position="1"/>
        <end position="76"/>
    </location>
</feature>
<comment type="function">
    <text evidence="9">Plays role in pre-mRNA splicing as component of the U4/U6-U5 tri-snRNP complex that is involved in spliceosome assembly, and as component of the precatalytic spliceosome (spliceosome B complex). The heptameric LSM2-8 complex binds specifically to the 3'-terminal U-tract of U6 snRNA.</text>
</comment>